<dbReference type="GO" id="GO:0050308">
    <property type="term" value="F:sugar-phosphatase activity"/>
    <property type="evidence" value="ECO:0007669"/>
    <property type="project" value="UniProtKB-EC"/>
</dbReference>
<dbReference type="GO" id="GO:0000287">
    <property type="term" value="F:magnesium ion binding"/>
    <property type="evidence" value="ECO:0007669"/>
    <property type="project" value="TreeGrafter"/>
</dbReference>
<organism evidence="1 2">
    <name type="scientific">Oceanirhabdus seepicola</name>
    <dbReference type="NCBI Taxonomy" id="2828781"/>
    <lineage>
        <taxon>Bacteria</taxon>
        <taxon>Bacillati</taxon>
        <taxon>Bacillota</taxon>
        <taxon>Clostridia</taxon>
        <taxon>Eubacteriales</taxon>
        <taxon>Clostridiaceae</taxon>
        <taxon>Oceanirhabdus</taxon>
    </lineage>
</organism>
<dbReference type="PANTHER" id="PTHR10000">
    <property type="entry name" value="PHOSPHOSERINE PHOSPHATASE"/>
    <property type="match status" value="1"/>
</dbReference>
<dbReference type="InterPro" id="IPR023214">
    <property type="entry name" value="HAD_sf"/>
</dbReference>
<evidence type="ECO:0000313" key="1">
    <source>
        <dbReference type="EMBL" id="MCM1992863.1"/>
    </source>
</evidence>
<dbReference type="GO" id="GO:0005829">
    <property type="term" value="C:cytosol"/>
    <property type="evidence" value="ECO:0007669"/>
    <property type="project" value="TreeGrafter"/>
</dbReference>
<dbReference type="PROSITE" id="PS01229">
    <property type="entry name" value="COF_2"/>
    <property type="match status" value="1"/>
</dbReference>
<dbReference type="InterPro" id="IPR000150">
    <property type="entry name" value="Cof"/>
</dbReference>
<dbReference type="AlphaFoldDB" id="A0A9J6P995"/>
<dbReference type="NCBIfam" id="TIGR00099">
    <property type="entry name" value="Cof-subfamily"/>
    <property type="match status" value="1"/>
</dbReference>
<evidence type="ECO:0000313" key="2">
    <source>
        <dbReference type="Proteomes" id="UP001056429"/>
    </source>
</evidence>
<accession>A0A9J6P995</accession>
<dbReference type="RefSeq" id="WP_250862029.1">
    <property type="nucleotide sequence ID" value="NZ_JAGSOJ010000007.1"/>
</dbReference>
<dbReference type="InterPro" id="IPR036412">
    <property type="entry name" value="HAD-like_sf"/>
</dbReference>
<dbReference type="Gene3D" id="3.30.1240.10">
    <property type="match status" value="1"/>
</dbReference>
<keyword evidence="1" id="KW-0378">Hydrolase</keyword>
<dbReference type="SUPFAM" id="SSF56784">
    <property type="entry name" value="HAD-like"/>
    <property type="match status" value="1"/>
</dbReference>
<dbReference type="NCBIfam" id="TIGR01484">
    <property type="entry name" value="HAD-SF-IIB"/>
    <property type="match status" value="1"/>
</dbReference>
<protein>
    <submittedName>
        <fullName evidence="1">Sugar-phosphatase</fullName>
        <ecNumber evidence="1">3.1.3.23</ecNumber>
    </submittedName>
</protein>
<dbReference type="Proteomes" id="UP001056429">
    <property type="component" value="Unassembled WGS sequence"/>
</dbReference>
<dbReference type="NCBIfam" id="NF007806">
    <property type="entry name" value="PRK10513.1"/>
    <property type="match status" value="1"/>
</dbReference>
<name>A0A9J6P995_9CLOT</name>
<dbReference type="EMBL" id="JAGSOJ010000007">
    <property type="protein sequence ID" value="MCM1992863.1"/>
    <property type="molecule type" value="Genomic_DNA"/>
</dbReference>
<comment type="caution">
    <text evidence="1">The sequence shown here is derived from an EMBL/GenBank/DDBJ whole genome shotgun (WGS) entry which is preliminary data.</text>
</comment>
<dbReference type="SFLD" id="SFLDG01144">
    <property type="entry name" value="C2.B.4:_PGP_Like"/>
    <property type="match status" value="1"/>
</dbReference>
<dbReference type="CDD" id="cd07516">
    <property type="entry name" value="HAD_Pase"/>
    <property type="match status" value="1"/>
</dbReference>
<dbReference type="PANTHER" id="PTHR10000:SF8">
    <property type="entry name" value="HAD SUPERFAMILY HYDROLASE-LIKE, TYPE 3"/>
    <property type="match status" value="1"/>
</dbReference>
<reference evidence="1" key="2">
    <citation type="submission" date="2021-04" db="EMBL/GenBank/DDBJ databases">
        <authorList>
            <person name="Dong X."/>
        </authorList>
    </citation>
    <scope>NUCLEOTIDE SEQUENCE</scope>
    <source>
        <strain evidence="1">ZWT</strain>
    </source>
</reference>
<gene>
    <name evidence="1" type="primary">yidA</name>
    <name evidence="1" type="ORF">KDK92_24350</name>
</gene>
<proteinExistence type="predicted"/>
<dbReference type="SFLD" id="SFLDS00003">
    <property type="entry name" value="Haloacid_Dehalogenase"/>
    <property type="match status" value="1"/>
</dbReference>
<dbReference type="EC" id="3.1.3.23" evidence="1"/>
<dbReference type="SFLD" id="SFLDG01140">
    <property type="entry name" value="C2.B:_Phosphomannomutase_and_P"/>
    <property type="match status" value="1"/>
</dbReference>
<dbReference type="InterPro" id="IPR006379">
    <property type="entry name" value="HAD-SF_hydro_IIB"/>
</dbReference>
<sequence length="272" mass="30341">MYKLIALDMDGTLLNENKEISVQNRKAILDARKLGVKIVLASGRPLKGVLKYVKELELDNGEEYTAVFNGSLVQNNATGEIISKTTLSLDDYKMLYTTSQKLGVHIHALTDHDVITPVKNEYTDIEADINGINQREIPIEEIDHNTTIVKVMMVDSPDNIDRIISQLPSELHEQYTIVRSAPIFLEFLHKTVNKSTGIEKIAERLNIKRDEIICVGDAGNDLHMINYAGLGVAMGNAFDEVKEAADFITLTNNEHGVAHVIQKFILDVEKTA</sequence>
<reference evidence="1" key="1">
    <citation type="journal article" date="2021" name="mSystems">
        <title>Bacteria and Archaea Synergistically Convert Glycine Betaine to Biogenic Methane in the Formosa Cold Seep of the South China Sea.</title>
        <authorList>
            <person name="Li L."/>
            <person name="Zhang W."/>
            <person name="Zhang S."/>
            <person name="Song L."/>
            <person name="Sun Q."/>
            <person name="Zhang H."/>
            <person name="Xiang H."/>
            <person name="Dong X."/>
        </authorList>
    </citation>
    <scope>NUCLEOTIDE SEQUENCE</scope>
    <source>
        <strain evidence="1">ZWT</strain>
    </source>
</reference>
<dbReference type="PROSITE" id="PS01228">
    <property type="entry name" value="COF_1"/>
    <property type="match status" value="1"/>
</dbReference>
<keyword evidence="2" id="KW-1185">Reference proteome</keyword>
<dbReference type="Gene3D" id="3.40.50.1000">
    <property type="entry name" value="HAD superfamily/HAD-like"/>
    <property type="match status" value="1"/>
</dbReference>
<dbReference type="Pfam" id="PF08282">
    <property type="entry name" value="Hydrolase_3"/>
    <property type="match status" value="1"/>
</dbReference>